<dbReference type="AlphaFoldDB" id="A0A9E8NDE7"/>
<reference evidence="2" key="1">
    <citation type="submission" date="2022-11" db="EMBL/GenBank/DDBJ databases">
        <title>Dyadobacter pollutisoli sp. nov., isolated from plastic dumped soil.</title>
        <authorList>
            <person name="Kim J.M."/>
            <person name="Kim K.R."/>
            <person name="Lee J.K."/>
            <person name="Hao L."/>
            <person name="Jeon C.O."/>
        </authorList>
    </citation>
    <scope>NUCLEOTIDE SEQUENCE</scope>
    <source>
        <strain evidence="2">U1</strain>
    </source>
</reference>
<gene>
    <name evidence="2" type="ORF">ON006_31165</name>
</gene>
<dbReference type="Gene3D" id="3.40.50.150">
    <property type="entry name" value="Vaccinia Virus protein VP39"/>
    <property type="match status" value="1"/>
</dbReference>
<feature type="domain" description="Methyltransferase" evidence="1">
    <location>
        <begin position="42"/>
        <end position="136"/>
    </location>
</feature>
<evidence type="ECO:0000259" key="1">
    <source>
        <dbReference type="Pfam" id="PF13649"/>
    </source>
</evidence>
<dbReference type="CDD" id="cd02440">
    <property type="entry name" value="AdoMet_MTases"/>
    <property type="match status" value="1"/>
</dbReference>
<dbReference type="EMBL" id="CP112998">
    <property type="protein sequence ID" value="WAC12174.1"/>
    <property type="molecule type" value="Genomic_DNA"/>
</dbReference>
<keyword evidence="2" id="KW-0808">Transferase</keyword>
<accession>A0A9E8NDE7</accession>
<dbReference type="Pfam" id="PF13649">
    <property type="entry name" value="Methyltransf_25"/>
    <property type="match status" value="1"/>
</dbReference>
<dbReference type="SUPFAM" id="SSF53335">
    <property type="entry name" value="S-adenosyl-L-methionine-dependent methyltransferases"/>
    <property type="match status" value="1"/>
</dbReference>
<dbReference type="KEGG" id="dpf:ON006_31165"/>
<dbReference type="Proteomes" id="UP001164653">
    <property type="component" value="Chromosome"/>
</dbReference>
<dbReference type="RefSeq" id="WP_244821960.1">
    <property type="nucleotide sequence ID" value="NZ_CP112998.1"/>
</dbReference>
<name>A0A9E8NDE7_9BACT</name>
<keyword evidence="2" id="KW-0489">Methyltransferase</keyword>
<sequence>MTNNYDQIAGSYDMLSRLVFRKSIVHSQQVLLPFLNVPSRLLIVGGGTGWILEELAKIHASGFTVTYVEISCKMIDLAKKRDFKQNQVSFIHTAIEDFESNEQFDAVMTPFLFDNFGSERAARVFTILDRQLVEDGMWLFTDFHIDKKINGTWQKILLKSMYLFFKILSHVEASRLPEMEPLFNDGGYAVMHKSYHFRGFIQSVVYRKIRSAQPASDQK</sequence>
<protein>
    <submittedName>
        <fullName evidence="2">Class I SAM-dependent methyltransferase</fullName>
    </submittedName>
</protein>
<dbReference type="InterPro" id="IPR041698">
    <property type="entry name" value="Methyltransf_25"/>
</dbReference>
<proteinExistence type="predicted"/>
<organism evidence="2 3">
    <name type="scientific">Dyadobacter pollutisoli</name>
    <dbReference type="NCBI Taxonomy" id="2910158"/>
    <lineage>
        <taxon>Bacteria</taxon>
        <taxon>Pseudomonadati</taxon>
        <taxon>Bacteroidota</taxon>
        <taxon>Cytophagia</taxon>
        <taxon>Cytophagales</taxon>
        <taxon>Spirosomataceae</taxon>
        <taxon>Dyadobacter</taxon>
    </lineage>
</organism>
<dbReference type="InterPro" id="IPR029063">
    <property type="entry name" value="SAM-dependent_MTases_sf"/>
</dbReference>
<dbReference type="GO" id="GO:0008168">
    <property type="term" value="F:methyltransferase activity"/>
    <property type="evidence" value="ECO:0007669"/>
    <property type="project" value="UniProtKB-KW"/>
</dbReference>
<evidence type="ECO:0000313" key="2">
    <source>
        <dbReference type="EMBL" id="WAC12174.1"/>
    </source>
</evidence>
<keyword evidence="3" id="KW-1185">Reference proteome</keyword>
<dbReference type="GO" id="GO:0032259">
    <property type="term" value="P:methylation"/>
    <property type="evidence" value="ECO:0007669"/>
    <property type="project" value="UniProtKB-KW"/>
</dbReference>
<evidence type="ECO:0000313" key="3">
    <source>
        <dbReference type="Proteomes" id="UP001164653"/>
    </source>
</evidence>